<name>A0A0R3N2W9_9BRAD</name>
<dbReference type="Gene3D" id="2.60.40.420">
    <property type="entry name" value="Cupredoxins - blue copper proteins"/>
    <property type="match status" value="3"/>
</dbReference>
<dbReference type="AlphaFoldDB" id="A0A0R3N2W9"/>
<evidence type="ECO:0000313" key="2">
    <source>
        <dbReference type="EMBL" id="KRR24405.1"/>
    </source>
</evidence>
<evidence type="ECO:0000313" key="3">
    <source>
        <dbReference type="Proteomes" id="UP000052023"/>
    </source>
</evidence>
<comment type="caution">
    <text evidence="2">The sequence shown here is derived from an EMBL/GenBank/DDBJ whole genome shotgun (WGS) entry which is preliminary data.</text>
</comment>
<reference evidence="2 3" key="1">
    <citation type="submission" date="2014-03" db="EMBL/GenBank/DDBJ databases">
        <title>Bradyrhizobium valentinum sp. nov., isolated from effective nodules of Lupinus mariae-josephae, a lupine endemic of basic-lime soils in Eastern Spain.</title>
        <authorList>
            <person name="Duran D."/>
            <person name="Rey L."/>
            <person name="Navarro A."/>
            <person name="Busquets A."/>
            <person name="Imperial J."/>
            <person name="Ruiz-Argueso T."/>
        </authorList>
    </citation>
    <scope>NUCLEOTIDE SEQUENCE [LARGE SCALE GENOMIC DNA]</scope>
    <source>
        <strain evidence="2 3">Ro19</strain>
    </source>
</reference>
<feature type="domain" description="Plastocyanin-like" evidence="1">
    <location>
        <begin position="332"/>
        <end position="433"/>
    </location>
</feature>
<accession>A0A0R3N2W9</accession>
<dbReference type="EMBL" id="LLYA01000155">
    <property type="protein sequence ID" value="KRR24405.1"/>
    <property type="molecule type" value="Genomic_DNA"/>
</dbReference>
<dbReference type="GO" id="GO:0005507">
    <property type="term" value="F:copper ion binding"/>
    <property type="evidence" value="ECO:0007669"/>
    <property type="project" value="InterPro"/>
</dbReference>
<keyword evidence="3" id="KW-1185">Reference proteome</keyword>
<proteinExistence type="predicted"/>
<dbReference type="Pfam" id="PF07731">
    <property type="entry name" value="Cu-oxidase_2"/>
    <property type="match status" value="1"/>
</dbReference>
<evidence type="ECO:0000259" key="1">
    <source>
        <dbReference type="Pfam" id="PF07731"/>
    </source>
</evidence>
<gene>
    <name evidence="2" type="ORF">CQ13_25575</name>
</gene>
<dbReference type="PROSITE" id="PS51318">
    <property type="entry name" value="TAT"/>
    <property type="match status" value="1"/>
</dbReference>
<organism evidence="2 3">
    <name type="scientific">Bradyrhizobium retamae</name>
    <dbReference type="NCBI Taxonomy" id="1300035"/>
    <lineage>
        <taxon>Bacteria</taxon>
        <taxon>Pseudomonadati</taxon>
        <taxon>Pseudomonadota</taxon>
        <taxon>Alphaproteobacteria</taxon>
        <taxon>Hyphomicrobiales</taxon>
        <taxon>Nitrobacteraceae</taxon>
        <taxon>Bradyrhizobium</taxon>
    </lineage>
</organism>
<sequence length="436" mass="46782">MASPKSTLDRRELLAGLGAAALAPIWPVSGAAQARPPLTLQATPETLALRPGGTAAPVWSLQGSDLVFKRGEPAEIAFANELPVPVVLNWRGMDGVPAHAPLTARAALASGGKTTLQLPLRHAGTFLCDSGLLGDQQVQPTRARPLIVRETEPVAVDRDEVLLIEDWRARLDGTAIAPGIDPKDTAPLQTINGRTSLELSGRTNERIRLRIISGCQRSVVAIKLDGLDVRVMAIDSQPSEPFRARNGALILAPGGRVDAFIDLTASAGTTNTILLHDGKEARPIGRLVVSSEPPVRAAPLPPAPPLPSNGLPERLDLKGAIRIDVVLGRPSGDWMTPANFAVSAPPAFRARKGRTVVLALTNRAAVTTVFHLHGHHFRLLDRLDDGWKPFWLDTLAIEPGQTQRIAFAAEHAGRWLIESVATDWAAPRLVRWYAVE</sequence>
<dbReference type="InterPro" id="IPR011706">
    <property type="entry name" value="Cu-oxidase_C"/>
</dbReference>
<dbReference type="Proteomes" id="UP000052023">
    <property type="component" value="Unassembled WGS sequence"/>
</dbReference>
<dbReference type="InterPro" id="IPR008972">
    <property type="entry name" value="Cupredoxin"/>
</dbReference>
<dbReference type="InterPro" id="IPR006311">
    <property type="entry name" value="TAT_signal"/>
</dbReference>
<protein>
    <submittedName>
        <fullName evidence="2">Copper oxidase</fullName>
    </submittedName>
</protein>
<dbReference type="GO" id="GO:0016491">
    <property type="term" value="F:oxidoreductase activity"/>
    <property type="evidence" value="ECO:0007669"/>
    <property type="project" value="InterPro"/>
</dbReference>
<dbReference type="SUPFAM" id="SSF49503">
    <property type="entry name" value="Cupredoxins"/>
    <property type="match status" value="3"/>
</dbReference>